<reference evidence="3" key="1">
    <citation type="submission" date="2025-08" db="UniProtKB">
        <authorList>
            <consortium name="RefSeq"/>
        </authorList>
    </citation>
    <scope>IDENTIFICATION</scope>
    <source>
        <strain evidence="3">Airmid</strain>
    </source>
</reference>
<protein>
    <submittedName>
        <fullName evidence="3">Uncharacterized protein LOC113799296</fullName>
    </submittedName>
</protein>
<dbReference type="OMA" id="RTHREHM"/>
<feature type="compositionally biased region" description="Basic residues" evidence="1">
    <location>
        <begin position="17"/>
        <end position="26"/>
    </location>
</feature>
<feature type="region of interest" description="Disordered" evidence="1">
    <location>
        <begin position="1"/>
        <end position="26"/>
    </location>
</feature>
<dbReference type="InParanoid" id="A0A6P6YLP4"/>
<sequence>MLVKMKSNGNHTYGKQSLRRSTNRKNLKLKLRTHREHMQIVTNRKRSLYVEFIDENIAVLTIETAIIYTTIGHNYFGKLKSRTMTDNHCRNLGLVSRYFHTDLVKLIYVEDIPKILNDFESGKSLNQIKYSSWPILKIPSNIHDQSMMAIYNRPELCDRLINRLFAVQSTLSMSIYRTTTFTNRVIKSISNLIGF</sequence>
<dbReference type="AlphaFoldDB" id="A0A6P6YLP4"/>
<dbReference type="Proteomes" id="UP000515146">
    <property type="component" value="Unplaced"/>
</dbReference>
<keyword evidence="2" id="KW-1185">Reference proteome</keyword>
<proteinExistence type="predicted"/>
<organism evidence="2 3">
    <name type="scientific">Dermatophagoides pteronyssinus</name>
    <name type="common">European house dust mite</name>
    <dbReference type="NCBI Taxonomy" id="6956"/>
    <lineage>
        <taxon>Eukaryota</taxon>
        <taxon>Metazoa</taxon>
        <taxon>Ecdysozoa</taxon>
        <taxon>Arthropoda</taxon>
        <taxon>Chelicerata</taxon>
        <taxon>Arachnida</taxon>
        <taxon>Acari</taxon>
        <taxon>Acariformes</taxon>
        <taxon>Sarcoptiformes</taxon>
        <taxon>Astigmata</taxon>
        <taxon>Psoroptidia</taxon>
        <taxon>Analgoidea</taxon>
        <taxon>Pyroglyphidae</taxon>
        <taxon>Dermatophagoidinae</taxon>
        <taxon>Dermatophagoides</taxon>
    </lineage>
</organism>
<evidence type="ECO:0000313" key="3">
    <source>
        <dbReference type="RefSeq" id="XP_027205711.1"/>
    </source>
</evidence>
<name>A0A6P6YLP4_DERPT</name>
<evidence type="ECO:0000256" key="1">
    <source>
        <dbReference type="SAM" id="MobiDB-lite"/>
    </source>
</evidence>
<dbReference type="RefSeq" id="XP_027205711.1">
    <property type="nucleotide sequence ID" value="XM_027349910.1"/>
</dbReference>
<gene>
    <name evidence="3" type="primary">LOC113799296</name>
</gene>
<dbReference type="OrthoDB" id="6504105at2759"/>
<accession>A0A6P6YLP4</accession>
<evidence type="ECO:0000313" key="2">
    <source>
        <dbReference type="Proteomes" id="UP000515146"/>
    </source>
</evidence>
<dbReference type="KEGG" id="dpte:113799296"/>